<proteinExistence type="predicted"/>
<gene>
    <name evidence="1" type="ORF">RCOM_0525620</name>
</gene>
<keyword evidence="2" id="KW-1185">Reference proteome</keyword>
<accession>B9SJD5</accession>
<dbReference type="EMBL" id="EQ973983">
    <property type="protein sequence ID" value="EEF36298.1"/>
    <property type="molecule type" value="Genomic_DNA"/>
</dbReference>
<organism evidence="1 2">
    <name type="scientific">Ricinus communis</name>
    <name type="common">Castor bean</name>
    <dbReference type="NCBI Taxonomy" id="3988"/>
    <lineage>
        <taxon>Eukaryota</taxon>
        <taxon>Viridiplantae</taxon>
        <taxon>Streptophyta</taxon>
        <taxon>Embryophyta</taxon>
        <taxon>Tracheophyta</taxon>
        <taxon>Spermatophyta</taxon>
        <taxon>Magnoliopsida</taxon>
        <taxon>eudicotyledons</taxon>
        <taxon>Gunneridae</taxon>
        <taxon>Pentapetalae</taxon>
        <taxon>rosids</taxon>
        <taxon>fabids</taxon>
        <taxon>Malpighiales</taxon>
        <taxon>Euphorbiaceae</taxon>
        <taxon>Acalyphoideae</taxon>
        <taxon>Acalypheae</taxon>
        <taxon>Ricinus</taxon>
    </lineage>
</organism>
<dbReference type="InParanoid" id="B9SJD5"/>
<reference evidence="2" key="1">
    <citation type="journal article" date="2010" name="Nat. Biotechnol.">
        <title>Draft genome sequence of the oilseed species Ricinus communis.</title>
        <authorList>
            <person name="Chan A.P."/>
            <person name="Crabtree J."/>
            <person name="Zhao Q."/>
            <person name="Lorenzi H."/>
            <person name="Orvis J."/>
            <person name="Puiu D."/>
            <person name="Melake-Berhan A."/>
            <person name="Jones K.M."/>
            <person name="Redman J."/>
            <person name="Chen G."/>
            <person name="Cahoon E.B."/>
            <person name="Gedil M."/>
            <person name="Stanke M."/>
            <person name="Haas B.J."/>
            <person name="Wortman J.R."/>
            <person name="Fraser-Liggett C.M."/>
            <person name="Ravel J."/>
            <person name="Rabinowicz P.D."/>
        </authorList>
    </citation>
    <scope>NUCLEOTIDE SEQUENCE [LARGE SCALE GENOMIC DNA]</scope>
    <source>
        <strain evidence="2">cv. Hale</strain>
    </source>
</reference>
<protein>
    <submittedName>
        <fullName evidence="1">Uncharacterized protein</fullName>
    </submittedName>
</protein>
<evidence type="ECO:0000313" key="2">
    <source>
        <dbReference type="Proteomes" id="UP000008311"/>
    </source>
</evidence>
<name>B9SJD5_RICCO</name>
<evidence type="ECO:0000313" key="1">
    <source>
        <dbReference type="EMBL" id="EEF36298.1"/>
    </source>
</evidence>
<sequence>MIYQLICTLDGTPKIQGGDTSVPVPGRRLSSALVLASDLETAIPPSSILPNLVVLGIEVCLK</sequence>
<dbReference type="Proteomes" id="UP000008311">
    <property type="component" value="Unassembled WGS sequence"/>
</dbReference>
<dbReference type="AlphaFoldDB" id="B9SJD5"/>